<feature type="non-terminal residue" evidence="2">
    <location>
        <position position="405"/>
    </location>
</feature>
<reference evidence="2" key="1">
    <citation type="submission" date="2020-02" db="EMBL/GenBank/DDBJ databases">
        <authorList>
            <person name="Meier V. D."/>
        </authorList>
    </citation>
    <scope>NUCLEOTIDE SEQUENCE</scope>
    <source>
        <strain evidence="2">AVDCRST_MAG57</strain>
    </source>
</reference>
<protein>
    <submittedName>
        <fullName evidence="2">Uncharacterized protein</fullName>
    </submittedName>
</protein>
<proteinExistence type="predicted"/>
<feature type="non-terminal residue" evidence="2">
    <location>
        <position position="1"/>
    </location>
</feature>
<sequence length="405" mass="44284">DRYGADDRRSGRHRDPGAAGPGGPRRRPGRPGRRGSAGRPLGAAGRHVRCAGLTVSRRRRGLHLRRPRPRPGRRDDHRLVVLPRRAARGSRDGTLRRGLRPGRSRWRDRDPAGHRTAGARRRSRGHRAGRPGLRRDAGGPLRAAGRRAAGSPGAGRPRRRARATDPGRTERLGGGGARCTGPVLVAHRMGGRCPPHGPLLRRPARRTPGHGGHPGRRRGPVRRHHPCAAHRARHRRRRERPGDPAAQHGHRRGGRDRRGRAGGGGHPGQLEHLRGRPGRARRGDGTHRPGTPLAGLDTGHRPPTQPRRRHGAGTGQPGRRRGLRVVDRAPRAAHRRLPGRGLRSRAHRRPAPAAPQDSRLVGRSSVLAPDPGPGRHQRLVPARPRRPGPRSPHTPMSQRRAHAPM</sequence>
<accession>A0A6J4I3F9</accession>
<feature type="compositionally biased region" description="Basic residues" evidence="1">
    <location>
        <begin position="202"/>
        <end position="239"/>
    </location>
</feature>
<evidence type="ECO:0000313" key="2">
    <source>
        <dbReference type="EMBL" id="CAA9239990.1"/>
    </source>
</evidence>
<evidence type="ECO:0000256" key="1">
    <source>
        <dbReference type="SAM" id="MobiDB-lite"/>
    </source>
</evidence>
<dbReference type="EMBL" id="CADCTI010000135">
    <property type="protein sequence ID" value="CAA9239990.1"/>
    <property type="molecule type" value="Genomic_DNA"/>
</dbReference>
<name>A0A6J4I3F9_9ACTN</name>
<feature type="compositionally biased region" description="Basic and acidic residues" evidence="1">
    <location>
        <begin position="162"/>
        <end position="171"/>
    </location>
</feature>
<feature type="compositionally biased region" description="Basic residues" evidence="1">
    <location>
        <begin position="375"/>
        <end position="388"/>
    </location>
</feature>
<feature type="compositionally biased region" description="Basic residues" evidence="1">
    <location>
        <begin position="56"/>
        <end position="71"/>
    </location>
</feature>
<gene>
    <name evidence="2" type="ORF">AVDCRST_MAG57-1484</name>
</gene>
<feature type="compositionally biased region" description="Basic residues" evidence="1">
    <location>
        <begin position="331"/>
        <end position="350"/>
    </location>
</feature>
<feature type="compositionally biased region" description="Basic residues" evidence="1">
    <location>
        <begin position="24"/>
        <end position="33"/>
    </location>
</feature>
<feature type="region of interest" description="Disordered" evidence="1">
    <location>
        <begin position="1"/>
        <end position="405"/>
    </location>
</feature>
<organism evidence="2">
    <name type="scientific">uncultured Blastococcus sp</name>
    <dbReference type="NCBI Taxonomy" id="217144"/>
    <lineage>
        <taxon>Bacteria</taxon>
        <taxon>Bacillati</taxon>
        <taxon>Actinomycetota</taxon>
        <taxon>Actinomycetes</taxon>
        <taxon>Geodermatophilales</taxon>
        <taxon>Geodermatophilaceae</taxon>
        <taxon>Blastococcus</taxon>
        <taxon>environmental samples</taxon>
    </lineage>
</organism>
<dbReference type="AlphaFoldDB" id="A0A6J4I3F9"/>
<feature type="compositionally biased region" description="Basic residues" evidence="1">
    <location>
        <begin position="117"/>
        <end position="129"/>
    </location>
</feature>
<feature type="compositionally biased region" description="Basic and acidic residues" evidence="1">
    <location>
        <begin position="1"/>
        <end position="16"/>
    </location>
</feature>
<feature type="compositionally biased region" description="Basic residues" evidence="1">
    <location>
        <begin position="248"/>
        <end position="260"/>
    </location>
</feature>
<feature type="compositionally biased region" description="Low complexity" evidence="1">
    <location>
        <begin position="138"/>
        <end position="155"/>
    </location>
</feature>